<accession>A0A6S6SE02</accession>
<reference evidence="1" key="1">
    <citation type="submission" date="2020-01" db="EMBL/GenBank/DDBJ databases">
        <authorList>
            <person name="Meier V. D."/>
            <person name="Meier V D."/>
        </authorList>
    </citation>
    <scope>NUCLEOTIDE SEQUENCE</scope>
    <source>
        <strain evidence="1">HLG_WM_MAG_02</strain>
    </source>
</reference>
<gene>
    <name evidence="1" type="ORF">HELGO_WM12442</name>
</gene>
<protein>
    <submittedName>
        <fullName evidence="1">Uncharacterized protein</fullName>
    </submittedName>
</protein>
<name>A0A6S6SE02_9BACT</name>
<sequence>MFICLTWETSMSIEKEKLNRAIRNEKIYRGDAESFLLYVETIFKFKYKKKFRRTWWDELLAQALMDLLFGVNDRLLLEMPPRHGKTERGVRMLASYAQGIDEQIKIQYGTYGDTLSKLTSTETKEIMESSIFKEIFPTLDFSRKLNLNTHWLLKAGGGFLGTSVSGGATGMGAEIGIFDDLLKAIEGDSKAKRDEAYKYYVTSGLTRLEGRKAVLMIMQRLHPDDPAGRVIEKQGLVKDGGLWQKISLPAINNFKEFYDWIKGRHKLEKDNCTNEEKTLFEQIARTLTIVDTETYKQNNPNLKNHEYKKYEIKRNKVYYYQLAREAYLKLKMIEPTVIHYNEMKVIRPPLTPLDEEEYGLDYLVQQRTELGEIDFNKQYLQEVNIDRAGYFLEENITYVTDIELPDQYLYIIIDPAESEKKTSDDRAIGVYGKSVDESEVVRTILMDGRRGKWGTYDLVAEIINMMMKYPTARVFLEGAGGGITIKNVLNNQILIMNAKLQKEAKDQITASITVFPPDNTFQAKNKRIKLLTKPLESHTFQIYKFMDTDFKQQFIYGELLKFNPEKTTNTDNCIDTAGLSYSLPDVYPKRFLEKKEKTIRRHSQRKTKRSTWRGY</sequence>
<dbReference type="AlphaFoldDB" id="A0A6S6SE02"/>
<evidence type="ECO:0000313" key="1">
    <source>
        <dbReference type="EMBL" id="CAA6806604.1"/>
    </source>
</evidence>
<proteinExistence type="predicted"/>
<organism evidence="1">
    <name type="scientific">uncultured Sulfurovum sp</name>
    <dbReference type="NCBI Taxonomy" id="269237"/>
    <lineage>
        <taxon>Bacteria</taxon>
        <taxon>Pseudomonadati</taxon>
        <taxon>Campylobacterota</taxon>
        <taxon>Epsilonproteobacteria</taxon>
        <taxon>Campylobacterales</taxon>
        <taxon>Sulfurovaceae</taxon>
        <taxon>Sulfurovum</taxon>
        <taxon>environmental samples</taxon>
    </lineage>
</organism>
<dbReference type="EMBL" id="CACVAZ010000033">
    <property type="protein sequence ID" value="CAA6806604.1"/>
    <property type="molecule type" value="Genomic_DNA"/>
</dbReference>